<dbReference type="RefSeq" id="WP_087215936.1">
    <property type="nucleotide sequence ID" value="NZ_CP144502.1"/>
</dbReference>
<dbReference type="InterPro" id="IPR014905">
    <property type="entry name" value="HIRAN"/>
</dbReference>
<dbReference type="GO" id="GO:0008270">
    <property type="term" value="F:zinc ion binding"/>
    <property type="evidence" value="ECO:0007669"/>
    <property type="project" value="InterPro"/>
</dbReference>
<evidence type="ECO:0000256" key="1">
    <source>
        <dbReference type="ARBA" id="ARBA00022723"/>
    </source>
</evidence>
<evidence type="ECO:0000313" key="7">
    <source>
        <dbReference type="Proteomes" id="UP000252800"/>
    </source>
</evidence>
<evidence type="ECO:0000256" key="2">
    <source>
        <dbReference type="ARBA" id="ARBA00022801"/>
    </source>
</evidence>
<dbReference type="EMBL" id="LEOY01000006">
    <property type="protein sequence ID" value="RBR30158.1"/>
    <property type="molecule type" value="Genomic_DNA"/>
</dbReference>
<evidence type="ECO:0000313" key="6">
    <source>
        <dbReference type="Proteomes" id="UP000196074"/>
    </source>
</evidence>
<protein>
    <submittedName>
        <fullName evidence="4">Restriction endonuclease</fullName>
    </submittedName>
</protein>
<feature type="domain" description="HIRAN" evidence="3">
    <location>
        <begin position="10"/>
        <end position="112"/>
    </location>
</feature>
<dbReference type="EMBL" id="NFLC01000026">
    <property type="protein sequence ID" value="OUQ08964.1"/>
    <property type="molecule type" value="Genomic_DNA"/>
</dbReference>
<dbReference type="AlphaFoldDB" id="A0A1Y4QUG4"/>
<name>A0A1Y4QUG4_9ENTE</name>
<evidence type="ECO:0000313" key="4">
    <source>
        <dbReference type="EMBL" id="OUQ08964.1"/>
    </source>
</evidence>
<comment type="caution">
    <text evidence="4">The sequence shown here is derived from an EMBL/GenBank/DDBJ whole genome shotgun (WGS) entry which is preliminary data.</text>
</comment>
<dbReference type="Proteomes" id="UP000196074">
    <property type="component" value="Unassembled WGS sequence"/>
</dbReference>
<organism evidence="4 6">
    <name type="scientific">Enterococcus cecorum</name>
    <dbReference type="NCBI Taxonomy" id="44008"/>
    <lineage>
        <taxon>Bacteria</taxon>
        <taxon>Bacillati</taxon>
        <taxon>Bacillota</taxon>
        <taxon>Bacilli</taxon>
        <taxon>Lactobacillales</taxon>
        <taxon>Enterococcaceae</taxon>
        <taxon>Enterococcus</taxon>
    </lineage>
</organism>
<dbReference type="GO" id="GO:0016818">
    <property type="term" value="F:hydrolase activity, acting on acid anhydrides, in phosphorus-containing anhydrides"/>
    <property type="evidence" value="ECO:0007669"/>
    <property type="project" value="InterPro"/>
</dbReference>
<reference evidence="6" key="2">
    <citation type="submission" date="2017-04" db="EMBL/GenBank/DDBJ databases">
        <title>Function of individual gut microbiota members based on whole genome sequencing of pure cultures obtained from chicken caecum.</title>
        <authorList>
            <person name="Medvecky M."/>
            <person name="Cejkova D."/>
            <person name="Polansky O."/>
            <person name="Karasova D."/>
            <person name="Kubasova T."/>
            <person name="Cizek A."/>
            <person name="Rychlik I."/>
        </authorList>
    </citation>
    <scope>NUCLEOTIDE SEQUENCE [LARGE SCALE GENOMIC DNA]</scope>
    <source>
        <strain evidence="6">An144</strain>
    </source>
</reference>
<keyword evidence="1" id="KW-0479">Metal-binding</keyword>
<evidence type="ECO:0000313" key="5">
    <source>
        <dbReference type="EMBL" id="RBR30158.1"/>
    </source>
</evidence>
<dbReference type="SMART" id="SM00910">
    <property type="entry name" value="HIRAN"/>
    <property type="match status" value="1"/>
</dbReference>
<dbReference type="GO" id="GO:0004519">
    <property type="term" value="F:endonuclease activity"/>
    <property type="evidence" value="ECO:0007669"/>
    <property type="project" value="UniProtKB-KW"/>
</dbReference>
<accession>A0A1Y4QUG4</accession>
<keyword evidence="4" id="KW-0255">Endonuclease</keyword>
<sequence length="117" mass="13224">MNTMQYQPSRHIMDFHLAGFAYCDGLDVIEELRLGQSVQLVREEGNPHDPDAVAVLYKNTKIGYVPAQYNGLFSTLLYYGHGDILEARIQMVNLETHPERQFRVVVKVTDARGDVGA</sequence>
<reference evidence="4" key="3">
    <citation type="journal article" date="2018" name="BMC Genomics">
        <title>Whole genome sequencing and function prediction of 133 gut anaerobes isolated from chicken caecum in pure cultures.</title>
        <authorList>
            <person name="Medvecky M."/>
            <person name="Cejkova D."/>
            <person name="Polansky O."/>
            <person name="Karasova D."/>
            <person name="Kubasova T."/>
            <person name="Cizek A."/>
            <person name="Rychlik I."/>
        </authorList>
    </citation>
    <scope>NUCLEOTIDE SEQUENCE</scope>
    <source>
        <strain evidence="4">An144</strain>
    </source>
</reference>
<keyword evidence="4" id="KW-0540">Nuclease</keyword>
<dbReference type="Proteomes" id="UP000252800">
    <property type="component" value="Unassembled WGS sequence"/>
</dbReference>
<gene>
    <name evidence="4" type="ORF">B5E88_10505</name>
    <name evidence="5" type="ORF">EB18_01161</name>
</gene>
<dbReference type="Pfam" id="PF08797">
    <property type="entry name" value="HIRAN"/>
    <property type="match status" value="1"/>
</dbReference>
<proteinExistence type="predicted"/>
<evidence type="ECO:0000259" key="3">
    <source>
        <dbReference type="SMART" id="SM00910"/>
    </source>
</evidence>
<reference evidence="5 7" key="1">
    <citation type="submission" date="2015-06" db="EMBL/GenBank/DDBJ databases">
        <title>The Genome Sequence of Enterococcus cecorum 170AEA1.</title>
        <authorList>
            <consortium name="The Broad Institute Genomics Platform"/>
            <consortium name="The Broad Institute Genome Sequencing Center for Infectious Disease"/>
            <person name="Earl A.M."/>
            <person name="Van Tyne D."/>
            <person name="Lebreton F."/>
            <person name="Saavedra J.T."/>
            <person name="Gilmore M.S."/>
            <person name="Manson McGuire A."/>
            <person name="Clock S."/>
            <person name="Crupain M."/>
            <person name="Rangan U."/>
            <person name="Young S."/>
            <person name="Abouelleil A."/>
            <person name="Cao P."/>
            <person name="Chapman S.B."/>
            <person name="Griggs A."/>
            <person name="Priest M."/>
            <person name="Shea T."/>
            <person name="Wortman J."/>
            <person name="Nusbaum C."/>
            <person name="Birren B."/>
        </authorList>
    </citation>
    <scope>NUCLEOTIDE SEQUENCE [LARGE SCALE GENOMIC DNA]</scope>
    <source>
        <strain evidence="5 7">170AEA1</strain>
    </source>
</reference>
<keyword evidence="2" id="KW-0378">Hydrolase</keyword>
<dbReference type="GO" id="GO:0003676">
    <property type="term" value="F:nucleic acid binding"/>
    <property type="evidence" value="ECO:0007669"/>
    <property type="project" value="InterPro"/>
</dbReference>
<dbReference type="Gene3D" id="3.30.70.2330">
    <property type="match status" value="1"/>
</dbReference>